<keyword evidence="3 5" id="KW-1133">Transmembrane helix</keyword>
<reference evidence="7" key="1">
    <citation type="submission" date="2019-12" db="EMBL/GenBank/DDBJ databases">
        <title>Complete and draft genome sequences of new strains and members of some known species of the genus Rathayibacter isolated from plants.</title>
        <authorList>
            <person name="Tarlachkov S.V."/>
            <person name="Starodumova I.P."/>
            <person name="Dorofeeva L.V."/>
            <person name="Prisyazhnaya N.V."/>
            <person name="Leyn S."/>
            <person name="Zlamal J."/>
            <person name="Elan M."/>
            <person name="Osterman A.L."/>
            <person name="Nadler S."/>
            <person name="Subbotin S.A."/>
            <person name="Evtushenko L.I."/>
        </authorList>
    </citation>
    <scope>NUCLEOTIDE SEQUENCE [LARGE SCALE GENOMIC DNA]</scope>
    <source>
        <strain evidence="7">VKM Ac-2802</strain>
    </source>
</reference>
<evidence type="ECO:0000256" key="5">
    <source>
        <dbReference type="SAM" id="Phobius"/>
    </source>
</evidence>
<feature type="transmembrane region" description="Helical" evidence="5">
    <location>
        <begin position="6"/>
        <end position="26"/>
    </location>
</feature>
<evidence type="ECO:0000313" key="7">
    <source>
        <dbReference type="Proteomes" id="UP000464597"/>
    </source>
</evidence>
<dbReference type="RefSeq" id="WP_159421698.1">
    <property type="nucleotide sequence ID" value="NZ_CP047180.1"/>
</dbReference>
<accession>A0ABX6GUX5</accession>
<proteinExistence type="predicted"/>
<feature type="transmembrane region" description="Helical" evidence="5">
    <location>
        <begin position="83"/>
        <end position="110"/>
    </location>
</feature>
<sequence>MTRPGWRWAAAALGTAVRVALGLLWINEGAIKLRSGFGASDILLVADGAAENGRVPDYFQLFASTILHDQAGLFGFVTPLVEIGLGVALIAGILTAPASLASLATLLMYWSADQLIDEYPVMALLSGLVLAFAATCSQISATGLLVRTLRTRNRTLAGVLKRPGLRRWL</sequence>
<keyword evidence="7" id="KW-1185">Reference proteome</keyword>
<evidence type="ECO:0000256" key="1">
    <source>
        <dbReference type="ARBA" id="ARBA00004141"/>
    </source>
</evidence>
<evidence type="ECO:0000313" key="6">
    <source>
        <dbReference type="EMBL" id="QHC61273.1"/>
    </source>
</evidence>
<name>A0ABX6GUX5_9MICO</name>
<dbReference type="Proteomes" id="UP000464597">
    <property type="component" value="Chromosome"/>
</dbReference>
<evidence type="ECO:0000256" key="2">
    <source>
        <dbReference type="ARBA" id="ARBA00022692"/>
    </source>
</evidence>
<feature type="transmembrane region" description="Helical" evidence="5">
    <location>
        <begin position="122"/>
        <end position="146"/>
    </location>
</feature>
<dbReference type="InterPro" id="IPR032808">
    <property type="entry name" value="DoxX"/>
</dbReference>
<dbReference type="Pfam" id="PF07681">
    <property type="entry name" value="DoxX"/>
    <property type="match status" value="1"/>
</dbReference>
<comment type="subcellular location">
    <subcellularLocation>
        <location evidence="1">Membrane</location>
        <topology evidence="1">Multi-pass membrane protein</topology>
    </subcellularLocation>
</comment>
<keyword evidence="2 5" id="KW-0812">Transmembrane</keyword>
<gene>
    <name evidence="6" type="ORF">GSU69_00185</name>
</gene>
<evidence type="ECO:0000256" key="4">
    <source>
        <dbReference type="ARBA" id="ARBA00023136"/>
    </source>
</evidence>
<keyword evidence="4 5" id="KW-0472">Membrane</keyword>
<dbReference type="EMBL" id="CP047180">
    <property type="protein sequence ID" value="QHC61273.1"/>
    <property type="molecule type" value="Genomic_DNA"/>
</dbReference>
<protein>
    <submittedName>
        <fullName evidence="6">DoxX family membrane protein</fullName>
    </submittedName>
</protein>
<organism evidence="6 7">
    <name type="scientific">Rathayibacter festucae</name>
    <dbReference type="NCBI Taxonomy" id="110937"/>
    <lineage>
        <taxon>Bacteria</taxon>
        <taxon>Bacillati</taxon>
        <taxon>Actinomycetota</taxon>
        <taxon>Actinomycetes</taxon>
        <taxon>Micrococcales</taxon>
        <taxon>Microbacteriaceae</taxon>
        <taxon>Rathayibacter</taxon>
    </lineage>
</organism>
<evidence type="ECO:0000256" key="3">
    <source>
        <dbReference type="ARBA" id="ARBA00022989"/>
    </source>
</evidence>